<dbReference type="GO" id="GO:0004803">
    <property type="term" value="F:transposase activity"/>
    <property type="evidence" value="ECO:0007669"/>
    <property type="project" value="InterPro"/>
</dbReference>
<evidence type="ECO:0000313" key="1">
    <source>
        <dbReference type="EMBL" id="AKH38288.1"/>
    </source>
</evidence>
<reference evidence="2 4" key="3">
    <citation type="submission" date="2019-07" db="EMBL/GenBank/DDBJ databases">
        <title>Active sludge and wastewater microbial communities from Klosterneuburg, Austria.</title>
        <authorList>
            <person name="Wagner M."/>
        </authorList>
    </citation>
    <scope>NUCLEOTIDE SEQUENCE [LARGE SCALE GENOMIC DNA]</scope>
    <source>
        <strain evidence="2 4">Nm2</strain>
    </source>
</reference>
<dbReference type="KEGG" id="nco:AAW31_11560"/>
<dbReference type="AlphaFoldDB" id="A0A0F7KGS1"/>
<dbReference type="GO" id="GO:0006313">
    <property type="term" value="P:DNA transposition"/>
    <property type="evidence" value="ECO:0007669"/>
    <property type="project" value="InterPro"/>
</dbReference>
<dbReference type="Proteomes" id="UP000034156">
    <property type="component" value="Chromosome"/>
</dbReference>
<dbReference type="PATRIC" id="fig|44574.3.peg.2814"/>
<dbReference type="SUPFAM" id="SSF46689">
    <property type="entry name" value="Homeodomain-like"/>
    <property type="match status" value="1"/>
</dbReference>
<evidence type="ECO:0000313" key="2">
    <source>
        <dbReference type="EMBL" id="TYP80427.1"/>
    </source>
</evidence>
<reference evidence="1 3" key="2">
    <citation type="journal article" date="2016" name="Genome Announc.">
        <title>Genome Sequence of Nitrosomonas communis Strain Nm2, a Mesophilic Ammonia-Oxidizing Bacterium Isolated from Mediterranean Soil.</title>
        <authorList>
            <person name="Kozlowski J.A."/>
            <person name="Kits K.D."/>
            <person name="Stein L.Y."/>
        </authorList>
    </citation>
    <scope>NUCLEOTIDE SEQUENCE [LARGE SCALE GENOMIC DNA]</scope>
    <source>
        <strain evidence="1 3">Nm2</strain>
    </source>
</reference>
<dbReference type="InterPro" id="IPR002514">
    <property type="entry name" value="Transposase_8"/>
</dbReference>
<gene>
    <name evidence="1" type="ORF">AAW31_11560</name>
    <name evidence="2" type="ORF">BCL69_10593</name>
</gene>
<dbReference type="EMBL" id="VNHT01000059">
    <property type="protein sequence ID" value="TYP80427.1"/>
    <property type="molecule type" value="Genomic_DNA"/>
</dbReference>
<proteinExistence type="predicted"/>
<organism evidence="1 3">
    <name type="scientific">Nitrosomonas communis</name>
    <dbReference type="NCBI Taxonomy" id="44574"/>
    <lineage>
        <taxon>Bacteria</taxon>
        <taxon>Pseudomonadati</taxon>
        <taxon>Pseudomonadota</taxon>
        <taxon>Betaproteobacteria</taxon>
        <taxon>Nitrosomonadales</taxon>
        <taxon>Nitrosomonadaceae</taxon>
        <taxon>Nitrosomonas</taxon>
    </lineage>
</organism>
<evidence type="ECO:0000313" key="3">
    <source>
        <dbReference type="Proteomes" id="UP000034156"/>
    </source>
</evidence>
<dbReference type="OrthoDB" id="8550121at2"/>
<dbReference type="EMBL" id="CP011451">
    <property type="protein sequence ID" value="AKH38288.1"/>
    <property type="molecule type" value="Genomic_DNA"/>
</dbReference>
<dbReference type="GO" id="GO:0003677">
    <property type="term" value="F:DNA binding"/>
    <property type="evidence" value="ECO:0007669"/>
    <property type="project" value="InterPro"/>
</dbReference>
<dbReference type="RefSeq" id="WP_046850343.1">
    <property type="nucleotide sequence ID" value="NZ_CP011451.1"/>
</dbReference>
<name>A0A0F7KGS1_9PROT</name>
<protein>
    <submittedName>
        <fullName evidence="2">Transposase</fullName>
    </submittedName>
</protein>
<reference evidence="3" key="1">
    <citation type="submission" date="2015-05" db="EMBL/GenBank/DDBJ databases">
        <title>Draft genome of Nitrosomonas communis strain Nm2.</title>
        <authorList>
            <person name="Kozlowski J.A."/>
            <person name="Kits K.D."/>
            <person name="Stein L.Y."/>
        </authorList>
    </citation>
    <scope>NUCLEOTIDE SEQUENCE [LARGE SCALE GENOMIC DNA]</scope>
    <source>
        <strain evidence="3">Nm2</strain>
    </source>
</reference>
<dbReference type="Pfam" id="PF01527">
    <property type="entry name" value="HTH_Tnp_1"/>
    <property type="match status" value="1"/>
</dbReference>
<accession>A0A0F7KGS1</accession>
<keyword evidence="3" id="KW-1185">Reference proteome</keyword>
<dbReference type="InterPro" id="IPR009057">
    <property type="entry name" value="Homeodomain-like_sf"/>
</dbReference>
<evidence type="ECO:0000313" key="4">
    <source>
        <dbReference type="Proteomes" id="UP000324176"/>
    </source>
</evidence>
<dbReference type="Proteomes" id="UP000324176">
    <property type="component" value="Unassembled WGS sequence"/>
</dbReference>
<sequence length="67" mass="7850">MEQLPRTRYSQDFRDQSIKFFKESGLTLVEAAKQLSVPEWTFKNWVYAGRQGELTTVGILRSRINNL</sequence>